<dbReference type="PROSITE" id="PS50010">
    <property type="entry name" value="DH_2"/>
    <property type="match status" value="1"/>
</dbReference>
<reference evidence="2 3" key="1">
    <citation type="journal article" date="2013" name="Curr. Biol.">
        <title>The Genome of the Foraminiferan Reticulomyxa filosa.</title>
        <authorList>
            <person name="Glockner G."/>
            <person name="Hulsmann N."/>
            <person name="Schleicher M."/>
            <person name="Noegel A.A."/>
            <person name="Eichinger L."/>
            <person name="Gallinger C."/>
            <person name="Pawlowski J."/>
            <person name="Sierra R."/>
            <person name="Euteneuer U."/>
            <person name="Pillet L."/>
            <person name="Moustafa A."/>
            <person name="Platzer M."/>
            <person name="Groth M."/>
            <person name="Szafranski K."/>
            <person name="Schliwa M."/>
        </authorList>
    </citation>
    <scope>NUCLEOTIDE SEQUENCE [LARGE SCALE GENOMIC DNA]</scope>
</reference>
<gene>
    <name evidence="2" type="ORF">RFI_27231</name>
</gene>
<evidence type="ECO:0000313" key="2">
    <source>
        <dbReference type="EMBL" id="ETO10145.1"/>
    </source>
</evidence>
<keyword evidence="3" id="KW-1185">Reference proteome</keyword>
<protein>
    <recommendedName>
        <fullName evidence="1">DH domain-containing protein</fullName>
    </recommendedName>
</protein>
<accession>X6MAS9</accession>
<dbReference type="AlphaFoldDB" id="X6MAS9"/>
<dbReference type="EMBL" id="ASPP01023624">
    <property type="protein sequence ID" value="ETO10145.1"/>
    <property type="molecule type" value="Genomic_DNA"/>
</dbReference>
<name>X6MAS9_RETFI</name>
<dbReference type="Proteomes" id="UP000023152">
    <property type="component" value="Unassembled WGS sequence"/>
</dbReference>
<dbReference type="SUPFAM" id="SSF48065">
    <property type="entry name" value="DBL homology domain (DH-domain)"/>
    <property type="match status" value="1"/>
</dbReference>
<proteinExistence type="predicted"/>
<dbReference type="GO" id="GO:0005085">
    <property type="term" value="F:guanyl-nucleotide exchange factor activity"/>
    <property type="evidence" value="ECO:0007669"/>
    <property type="project" value="InterPro"/>
</dbReference>
<evidence type="ECO:0000313" key="3">
    <source>
        <dbReference type="Proteomes" id="UP000023152"/>
    </source>
</evidence>
<comment type="caution">
    <text evidence="2">The sequence shown here is derived from an EMBL/GenBank/DDBJ whole genome shotgun (WGS) entry which is preliminary data.</text>
</comment>
<dbReference type="InterPro" id="IPR000219">
    <property type="entry name" value="DH_dom"/>
</dbReference>
<evidence type="ECO:0000259" key="1">
    <source>
        <dbReference type="PROSITE" id="PS50010"/>
    </source>
</evidence>
<feature type="domain" description="DH" evidence="1">
    <location>
        <begin position="39"/>
        <end position="269"/>
    </location>
</feature>
<dbReference type="Gene3D" id="1.20.900.10">
    <property type="entry name" value="Dbl homology (DH) domain"/>
    <property type="match status" value="1"/>
</dbReference>
<sequence length="269" mass="32500">MLQNFLINLINHYMKTYKKSILYHMSSLSDNEAEKIKLLREKCNYELLKSENEYVNMLEVLVKNIFKPLHENCEKLGLKRGEVGICIEKGYRREGRKGISFNSSENKIRKKNNDDVDEKVQFVYSYLEHMLQFHLNFLSVTGDALDIVPDFCKYSNFVQMYDDYLERFDKVLKVFADWKSMQFRSFINMRLENEKVKKYIEAPMLCMLPWYGHRSCLFLYLYFPFDRLKVYYKFLRDLQSLSKEGDEDKKFLDDSFPKFRKVYQKIKQS</sequence>
<organism evidence="2 3">
    <name type="scientific">Reticulomyxa filosa</name>
    <dbReference type="NCBI Taxonomy" id="46433"/>
    <lineage>
        <taxon>Eukaryota</taxon>
        <taxon>Sar</taxon>
        <taxon>Rhizaria</taxon>
        <taxon>Retaria</taxon>
        <taxon>Foraminifera</taxon>
        <taxon>Monothalamids</taxon>
        <taxon>Reticulomyxidae</taxon>
        <taxon>Reticulomyxa</taxon>
    </lineage>
</organism>
<dbReference type="Pfam" id="PF00621">
    <property type="entry name" value="RhoGEF"/>
    <property type="match status" value="1"/>
</dbReference>
<dbReference type="InterPro" id="IPR035899">
    <property type="entry name" value="DBL_dom_sf"/>
</dbReference>